<keyword evidence="1" id="KW-0812">Transmembrane</keyword>
<dbReference type="EMBL" id="MVHF01000082">
    <property type="protein sequence ID" value="ORA21256.1"/>
    <property type="molecule type" value="Genomic_DNA"/>
</dbReference>
<organism evidence="2 3">
    <name type="scientific">Mycobacterium aquaticum</name>
    <dbReference type="NCBI Taxonomy" id="1927124"/>
    <lineage>
        <taxon>Bacteria</taxon>
        <taxon>Bacillati</taxon>
        <taxon>Actinomycetota</taxon>
        <taxon>Actinomycetes</taxon>
        <taxon>Mycobacteriales</taxon>
        <taxon>Mycobacteriaceae</taxon>
        <taxon>Mycobacterium</taxon>
    </lineage>
</organism>
<reference evidence="2 3" key="1">
    <citation type="submission" date="2017-02" db="EMBL/GenBank/DDBJ databases">
        <title>The new phylogeny of genus Mycobacterium.</title>
        <authorList>
            <person name="Tortoli E."/>
            <person name="Trovato A."/>
            <person name="Cirillo D.M."/>
        </authorList>
    </citation>
    <scope>NUCLEOTIDE SEQUENCE [LARGE SCALE GENOMIC DNA]</scope>
    <source>
        <strain evidence="2 3">RW6</strain>
    </source>
</reference>
<dbReference type="STRING" id="1927124.BST13_37830"/>
<dbReference type="Proteomes" id="UP000192448">
    <property type="component" value="Unassembled WGS sequence"/>
</dbReference>
<dbReference type="RefSeq" id="WP_083171294.1">
    <property type="nucleotide sequence ID" value="NZ_MVHF01000082.1"/>
</dbReference>
<sequence>MLASAVSARPSGADVVDVEFDAREGRLRLPLSRCASFSFELQCAPVRGFPSYRGQRSFPGLWWFATTQSHVGHESWLERDQLMALDADPDVVGVVSQPFWFYWADGIRHVPDYFARRRDGSVLIVDVRADDRISPGDRQKFDRSAAVCESVGWEYRRVGVLDSVLRANLRWLSGYRHPRVLRPALAGDLLEVFVRARPLMSGVVAVGAPPVVLPVLFHLLWHRRLEVDLAAALLSDDTVVGSGSGW</sequence>
<gene>
    <name evidence="2" type="ORF">BST13_37830</name>
</gene>
<keyword evidence="1" id="KW-0472">Membrane</keyword>
<proteinExistence type="predicted"/>
<dbReference type="NCBIfam" id="NF033179">
    <property type="entry name" value="TnsA_like_Actin"/>
    <property type="match status" value="1"/>
</dbReference>
<dbReference type="InterPro" id="IPR048000">
    <property type="entry name" value="TnsA-like"/>
</dbReference>
<evidence type="ECO:0000313" key="2">
    <source>
        <dbReference type="EMBL" id="ORA21256.1"/>
    </source>
</evidence>
<feature type="transmembrane region" description="Helical" evidence="1">
    <location>
        <begin position="199"/>
        <end position="221"/>
    </location>
</feature>
<evidence type="ECO:0000256" key="1">
    <source>
        <dbReference type="SAM" id="Phobius"/>
    </source>
</evidence>
<dbReference type="OrthoDB" id="3403133at2"/>
<evidence type="ECO:0000313" key="3">
    <source>
        <dbReference type="Proteomes" id="UP000192448"/>
    </source>
</evidence>
<keyword evidence="1" id="KW-1133">Transmembrane helix</keyword>
<name>A0A1W9ZUN6_9MYCO</name>
<comment type="caution">
    <text evidence="2">The sequence shown here is derived from an EMBL/GenBank/DDBJ whole genome shotgun (WGS) entry which is preliminary data.</text>
</comment>
<protein>
    <submittedName>
        <fullName evidence="2">Transposase</fullName>
    </submittedName>
</protein>
<dbReference type="AlphaFoldDB" id="A0A1W9ZUN6"/>
<keyword evidence="3" id="KW-1185">Reference proteome</keyword>
<accession>A0A1W9ZUN6</accession>